<dbReference type="SMART" id="SM00448">
    <property type="entry name" value="REC"/>
    <property type="match status" value="1"/>
</dbReference>
<dbReference type="InterPro" id="IPR018062">
    <property type="entry name" value="HTH_AraC-typ_CS"/>
</dbReference>
<comment type="subcellular location">
    <subcellularLocation>
        <location evidence="1">Cytoplasm</location>
    </subcellularLocation>
</comment>
<evidence type="ECO:0000256" key="5">
    <source>
        <dbReference type="ARBA" id="ARBA00023015"/>
    </source>
</evidence>
<keyword evidence="12" id="KW-1185">Reference proteome</keyword>
<sequence length="351" mass="40800">MLLVDDEPLVIDGLKFMVDWQRYGFQICGEACDGEDALDRIRELDPDLVVTDIRMPIVDGLQLIEQSTNRMQARCGFVILSGHEDFIIAHQALQFGVLDYWLKPINTEEIHLALEKLQAQLTLKHQDRSHVGLLEFPISSISEQLQSAENRLLLAIEAHDAEQIDMAVHHLFRQIDQDFEDSDMRRSYLESLLLELRWQTSEWDERGNVRSEIPVSNPFIQLECEQWLPSLTSLCQENASILKQQRAREGPVGDVVRYIRKEYTKPLRLQEVAKALHFQPAYLGQLFKKKVGLSFIDYLHRTRIEEASKLLRRTNLIISDVARTVGYTDTELFSYKFKKYMNIPPSHYKKS</sequence>
<keyword evidence="4" id="KW-0902">Two-component regulatory system</keyword>
<dbReference type="Pfam" id="PF00072">
    <property type="entry name" value="Response_reg"/>
    <property type="match status" value="1"/>
</dbReference>
<dbReference type="EMBL" id="CP119317">
    <property type="protein sequence ID" value="WEK54590.1"/>
    <property type="molecule type" value="Genomic_DNA"/>
</dbReference>
<dbReference type="InterPro" id="IPR051552">
    <property type="entry name" value="HptR"/>
</dbReference>
<dbReference type="SMART" id="SM00342">
    <property type="entry name" value="HTH_ARAC"/>
    <property type="match status" value="1"/>
</dbReference>
<dbReference type="SUPFAM" id="SSF46689">
    <property type="entry name" value="Homeodomain-like"/>
    <property type="match status" value="2"/>
</dbReference>
<feature type="domain" description="HTH araC/xylS-type" evidence="9">
    <location>
        <begin position="253"/>
        <end position="351"/>
    </location>
</feature>
<dbReference type="CDD" id="cd17536">
    <property type="entry name" value="REC_YesN-like"/>
    <property type="match status" value="1"/>
</dbReference>
<feature type="domain" description="Response regulatory" evidence="10">
    <location>
        <begin position="1"/>
        <end position="118"/>
    </location>
</feature>
<keyword evidence="7" id="KW-0804">Transcription</keyword>
<dbReference type="PROSITE" id="PS01124">
    <property type="entry name" value="HTH_ARAC_FAMILY_2"/>
    <property type="match status" value="1"/>
</dbReference>
<dbReference type="PANTHER" id="PTHR42713:SF3">
    <property type="entry name" value="TRANSCRIPTIONAL REGULATORY PROTEIN HPTR"/>
    <property type="match status" value="1"/>
</dbReference>
<dbReference type="GO" id="GO:0000160">
    <property type="term" value="P:phosphorelay signal transduction system"/>
    <property type="evidence" value="ECO:0007669"/>
    <property type="project" value="UniProtKB-KW"/>
</dbReference>
<dbReference type="GO" id="GO:0005737">
    <property type="term" value="C:cytoplasm"/>
    <property type="evidence" value="ECO:0007669"/>
    <property type="project" value="UniProtKB-SubCell"/>
</dbReference>
<evidence type="ECO:0000256" key="6">
    <source>
        <dbReference type="ARBA" id="ARBA00023125"/>
    </source>
</evidence>
<dbReference type="InterPro" id="IPR018060">
    <property type="entry name" value="HTH_AraC"/>
</dbReference>
<gene>
    <name evidence="11" type="ORF">P0Y55_00480</name>
</gene>
<dbReference type="PROSITE" id="PS50110">
    <property type="entry name" value="RESPONSE_REGULATORY"/>
    <property type="match status" value="1"/>
</dbReference>
<evidence type="ECO:0000256" key="1">
    <source>
        <dbReference type="ARBA" id="ARBA00004496"/>
    </source>
</evidence>
<dbReference type="Pfam" id="PF12833">
    <property type="entry name" value="HTH_18"/>
    <property type="match status" value="1"/>
</dbReference>
<dbReference type="PROSITE" id="PS00041">
    <property type="entry name" value="HTH_ARAC_FAMILY_1"/>
    <property type="match status" value="1"/>
</dbReference>
<proteinExistence type="predicted"/>
<reference evidence="11" key="1">
    <citation type="submission" date="2023-03" db="EMBL/GenBank/DDBJ databases">
        <title>Andean soil-derived lignocellulolytic bacterial consortium as a source of novel taxa and putative plastic-active enzymes.</title>
        <authorList>
            <person name="Diaz-Garcia L."/>
            <person name="Chuvochina M."/>
            <person name="Feuerriegel G."/>
            <person name="Bunk B."/>
            <person name="Sproer C."/>
            <person name="Streit W.R."/>
            <person name="Rodriguez L.M."/>
            <person name="Overmann J."/>
            <person name="Jimenez D.J."/>
        </authorList>
    </citation>
    <scope>NUCLEOTIDE SEQUENCE</scope>
    <source>
        <strain evidence="11">MAG 2441</strain>
    </source>
</reference>
<feature type="modified residue" description="4-aspartylphosphate" evidence="8">
    <location>
        <position position="52"/>
    </location>
</feature>
<protein>
    <submittedName>
        <fullName evidence="11">Response regulator</fullName>
    </submittedName>
</protein>
<dbReference type="Gene3D" id="1.10.10.60">
    <property type="entry name" value="Homeodomain-like"/>
    <property type="match status" value="2"/>
</dbReference>
<dbReference type="GO" id="GO:0043565">
    <property type="term" value="F:sequence-specific DNA binding"/>
    <property type="evidence" value="ECO:0007669"/>
    <property type="project" value="InterPro"/>
</dbReference>
<keyword evidence="3 8" id="KW-0597">Phosphoprotein</keyword>
<keyword evidence="5" id="KW-0805">Transcription regulation</keyword>
<dbReference type="Proteomes" id="UP001178662">
    <property type="component" value="Chromosome"/>
</dbReference>
<name>A0AA95F4A2_9BACL</name>
<evidence type="ECO:0000256" key="2">
    <source>
        <dbReference type="ARBA" id="ARBA00022490"/>
    </source>
</evidence>
<dbReference type="Gene3D" id="3.40.50.2300">
    <property type="match status" value="1"/>
</dbReference>
<dbReference type="PANTHER" id="PTHR42713">
    <property type="entry name" value="HISTIDINE KINASE-RELATED"/>
    <property type="match status" value="1"/>
</dbReference>
<evidence type="ECO:0000256" key="8">
    <source>
        <dbReference type="PROSITE-ProRule" id="PRU00169"/>
    </source>
</evidence>
<dbReference type="GO" id="GO:0003700">
    <property type="term" value="F:DNA-binding transcription factor activity"/>
    <property type="evidence" value="ECO:0007669"/>
    <property type="project" value="InterPro"/>
</dbReference>
<dbReference type="InterPro" id="IPR011006">
    <property type="entry name" value="CheY-like_superfamily"/>
</dbReference>
<dbReference type="AlphaFoldDB" id="A0AA95F4A2"/>
<evidence type="ECO:0000313" key="11">
    <source>
        <dbReference type="EMBL" id="WEK54590.1"/>
    </source>
</evidence>
<dbReference type="SUPFAM" id="SSF52172">
    <property type="entry name" value="CheY-like"/>
    <property type="match status" value="1"/>
</dbReference>
<dbReference type="InterPro" id="IPR001789">
    <property type="entry name" value="Sig_transdc_resp-reg_receiver"/>
</dbReference>
<keyword evidence="2" id="KW-0963">Cytoplasm</keyword>
<evidence type="ECO:0000256" key="4">
    <source>
        <dbReference type="ARBA" id="ARBA00023012"/>
    </source>
</evidence>
<keyword evidence="6" id="KW-0238">DNA-binding</keyword>
<evidence type="ECO:0000313" key="12">
    <source>
        <dbReference type="Proteomes" id="UP001178662"/>
    </source>
</evidence>
<accession>A0AA95F4A2</accession>
<evidence type="ECO:0000259" key="10">
    <source>
        <dbReference type="PROSITE" id="PS50110"/>
    </source>
</evidence>
<evidence type="ECO:0000259" key="9">
    <source>
        <dbReference type="PROSITE" id="PS01124"/>
    </source>
</evidence>
<organism evidence="11 12">
    <name type="scientific">Candidatus Cohnella colombiensis</name>
    <dbReference type="NCBI Taxonomy" id="3121368"/>
    <lineage>
        <taxon>Bacteria</taxon>
        <taxon>Bacillati</taxon>
        <taxon>Bacillota</taxon>
        <taxon>Bacilli</taxon>
        <taxon>Bacillales</taxon>
        <taxon>Paenibacillaceae</taxon>
        <taxon>Cohnella</taxon>
    </lineage>
</organism>
<evidence type="ECO:0000256" key="3">
    <source>
        <dbReference type="ARBA" id="ARBA00022553"/>
    </source>
</evidence>
<dbReference type="InterPro" id="IPR009057">
    <property type="entry name" value="Homeodomain-like_sf"/>
</dbReference>
<evidence type="ECO:0000256" key="7">
    <source>
        <dbReference type="ARBA" id="ARBA00023163"/>
    </source>
</evidence>